<dbReference type="PROSITE" id="PS50975">
    <property type="entry name" value="ATP_GRASP"/>
    <property type="match status" value="1"/>
</dbReference>
<dbReference type="InterPro" id="IPR004666">
    <property type="entry name" value="Rp_bS6_RimK/Lys_biosynth_LsyX"/>
</dbReference>
<evidence type="ECO:0000259" key="5">
    <source>
        <dbReference type="PROSITE" id="PS50975"/>
    </source>
</evidence>
<keyword evidence="7" id="KW-1185">Reference proteome</keyword>
<gene>
    <name evidence="6" type="ORF">K3F53_07355</name>
</gene>
<evidence type="ECO:0000313" key="6">
    <source>
        <dbReference type="EMBL" id="QYY43991.1"/>
    </source>
</evidence>
<dbReference type="Gene3D" id="3.30.470.20">
    <property type="entry name" value="ATP-grasp fold, B domain"/>
    <property type="match status" value="1"/>
</dbReference>
<organism evidence="6 7">
    <name type="scientific">Aneurinibacillus thermoaerophilus</name>
    <dbReference type="NCBI Taxonomy" id="143495"/>
    <lineage>
        <taxon>Bacteria</taxon>
        <taxon>Bacillati</taxon>
        <taxon>Bacillota</taxon>
        <taxon>Bacilli</taxon>
        <taxon>Bacillales</taxon>
        <taxon>Paenibacillaceae</taxon>
        <taxon>Aneurinibacillus group</taxon>
        <taxon>Aneurinibacillus</taxon>
    </lineage>
</organism>
<keyword evidence="2 4" id="KW-0547">Nucleotide-binding</keyword>
<evidence type="ECO:0000256" key="2">
    <source>
        <dbReference type="ARBA" id="ARBA00022741"/>
    </source>
</evidence>
<dbReference type="Proteomes" id="UP000826616">
    <property type="component" value="Chromosome"/>
</dbReference>
<feature type="domain" description="ATP-grasp" evidence="5">
    <location>
        <begin position="102"/>
        <end position="284"/>
    </location>
</feature>
<evidence type="ECO:0000313" key="7">
    <source>
        <dbReference type="Proteomes" id="UP000826616"/>
    </source>
</evidence>
<reference evidence="6 7" key="1">
    <citation type="submission" date="2021-08" db="EMBL/GenBank/DDBJ databases">
        <title>Complete genome sequence of the strain Aneurinibacillus thermoaerophilus CCM 8960.</title>
        <authorList>
            <person name="Musilova J."/>
            <person name="Kourilova X."/>
            <person name="Pernicova I."/>
            <person name="Bezdicek M."/>
            <person name="Lengerova M."/>
            <person name="Obruca S."/>
            <person name="Sedlar K."/>
        </authorList>
    </citation>
    <scope>NUCLEOTIDE SEQUENCE [LARGE SCALE GENOMIC DNA]</scope>
    <source>
        <strain evidence="6 7">CCM 8960</strain>
    </source>
</reference>
<dbReference type="Gene3D" id="3.30.1490.20">
    <property type="entry name" value="ATP-grasp fold, A domain"/>
    <property type="match status" value="1"/>
</dbReference>
<sequence length="293" mass="33168">MAVLILCREETSDVIELNRELKKRGYEVIVSTPQDILVRSCGGENQFLYRNEPLRISCVLGWVSLQQREYGMWLLKAFEIAGIPVINDTDVLTIGQNKFLNSILLNHHNIPHIPTFLVGNMDQLDEVINQLHFPLVLKPIIGAKGQMVIRVDDENALRNIAPFYMQGNKPLYVQAHINKPGRDIRVRVIDYKAEYAFYRYSDKGTFLTNLSVGGNWEECPLESDLSELAEKCSRVFNASVAGVDIVEDEQGNYLVIEVNTTPAITYPRDETVLLVADLIERVLQKNVTSSDST</sequence>
<name>A0ABX8YEQ2_ANETH</name>
<dbReference type="GeneID" id="97141184"/>
<dbReference type="SUPFAM" id="SSF56059">
    <property type="entry name" value="Glutathione synthetase ATP-binding domain-like"/>
    <property type="match status" value="1"/>
</dbReference>
<dbReference type="Pfam" id="PF08443">
    <property type="entry name" value="RimK"/>
    <property type="match status" value="1"/>
</dbReference>
<dbReference type="PANTHER" id="PTHR21621:SF0">
    <property type="entry name" value="BETA-CITRYLGLUTAMATE SYNTHASE B-RELATED"/>
    <property type="match status" value="1"/>
</dbReference>
<proteinExistence type="predicted"/>
<dbReference type="PANTHER" id="PTHR21621">
    <property type="entry name" value="RIBOSOMAL PROTEIN S6 MODIFICATION PROTEIN"/>
    <property type="match status" value="1"/>
</dbReference>
<evidence type="ECO:0000256" key="3">
    <source>
        <dbReference type="ARBA" id="ARBA00022840"/>
    </source>
</evidence>
<dbReference type="NCBIfam" id="TIGR00768">
    <property type="entry name" value="rimK_fam"/>
    <property type="match status" value="1"/>
</dbReference>
<dbReference type="InterPro" id="IPR013815">
    <property type="entry name" value="ATP_grasp_subdomain_1"/>
</dbReference>
<dbReference type="GO" id="GO:0016874">
    <property type="term" value="F:ligase activity"/>
    <property type="evidence" value="ECO:0007669"/>
    <property type="project" value="UniProtKB-KW"/>
</dbReference>
<keyword evidence="1" id="KW-0479">Metal-binding</keyword>
<dbReference type="EMBL" id="CP080764">
    <property type="protein sequence ID" value="QYY43991.1"/>
    <property type="molecule type" value="Genomic_DNA"/>
</dbReference>
<dbReference type="InterPro" id="IPR013651">
    <property type="entry name" value="ATP-grasp_RimK-type"/>
</dbReference>
<keyword evidence="6" id="KW-0436">Ligase</keyword>
<dbReference type="InterPro" id="IPR011761">
    <property type="entry name" value="ATP-grasp"/>
</dbReference>
<dbReference type="Gene3D" id="3.40.50.20">
    <property type="match status" value="1"/>
</dbReference>
<accession>A0ABX8YEQ2</accession>
<keyword evidence="3 4" id="KW-0067">ATP-binding</keyword>
<protein>
    <submittedName>
        <fullName evidence="6">RimK family alpha-L-glutamate ligase</fullName>
    </submittedName>
</protein>
<evidence type="ECO:0000256" key="4">
    <source>
        <dbReference type="PROSITE-ProRule" id="PRU00409"/>
    </source>
</evidence>
<evidence type="ECO:0000256" key="1">
    <source>
        <dbReference type="ARBA" id="ARBA00022723"/>
    </source>
</evidence>
<dbReference type="RefSeq" id="WP_057899166.1">
    <property type="nucleotide sequence ID" value="NZ_CP080764.1"/>
</dbReference>